<dbReference type="GO" id="GO:0030295">
    <property type="term" value="F:protein kinase activator activity"/>
    <property type="evidence" value="ECO:0007669"/>
    <property type="project" value="TreeGrafter"/>
</dbReference>
<keyword evidence="5" id="KW-0472">Membrane</keyword>
<evidence type="ECO:0000256" key="5">
    <source>
        <dbReference type="SAM" id="Phobius"/>
    </source>
</evidence>
<dbReference type="Gene3D" id="3.30.565.10">
    <property type="entry name" value="Histidine kinase-like ATPase, C-terminal domain"/>
    <property type="match status" value="1"/>
</dbReference>
<keyword evidence="5" id="KW-1133">Transmembrane helix</keyword>
<keyword evidence="3" id="KW-0808">Transferase</keyword>
<dbReference type="GO" id="GO:0007234">
    <property type="term" value="P:osmosensory signaling via phosphorelay pathway"/>
    <property type="evidence" value="ECO:0007669"/>
    <property type="project" value="TreeGrafter"/>
</dbReference>
<dbReference type="SUPFAM" id="SSF55874">
    <property type="entry name" value="ATPase domain of HSP90 chaperone/DNA topoisomerase II/histidine kinase"/>
    <property type="match status" value="1"/>
</dbReference>
<dbReference type="PRINTS" id="PR00344">
    <property type="entry name" value="BCTRLSENSOR"/>
</dbReference>
<dbReference type="EMBL" id="JAEPBG010000026">
    <property type="protein sequence ID" value="MBK4738756.1"/>
    <property type="molecule type" value="Genomic_DNA"/>
</dbReference>
<dbReference type="Pfam" id="PF02518">
    <property type="entry name" value="HATPase_c"/>
    <property type="match status" value="1"/>
</dbReference>
<dbReference type="RefSeq" id="WP_200598129.1">
    <property type="nucleotide sequence ID" value="NZ_JAEPBG010000026.1"/>
</dbReference>
<reference evidence="7" key="1">
    <citation type="submission" date="2021-01" db="EMBL/GenBank/DDBJ databases">
        <title>Genome sequence of strain Noviherbaspirillum sp. DKR-6.</title>
        <authorList>
            <person name="Chaudhary D.K."/>
        </authorList>
    </citation>
    <scope>NUCLEOTIDE SEQUENCE</scope>
    <source>
        <strain evidence="7">DKR-6</strain>
    </source>
</reference>
<dbReference type="InterPro" id="IPR004358">
    <property type="entry name" value="Sig_transdc_His_kin-like_C"/>
</dbReference>
<dbReference type="PROSITE" id="PS50109">
    <property type="entry name" value="HIS_KIN"/>
    <property type="match status" value="1"/>
</dbReference>
<dbReference type="InterPro" id="IPR005467">
    <property type="entry name" value="His_kinase_dom"/>
</dbReference>
<gene>
    <name evidence="7" type="ORF">JJB74_29440</name>
</gene>
<dbReference type="PANTHER" id="PTHR42878">
    <property type="entry name" value="TWO-COMPONENT HISTIDINE KINASE"/>
    <property type="match status" value="1"/>
</dbReference>
<feature type="domain" description="Histidine kinase" evidence="6">
    <location>
        <begin position="179"/>
        <end position="394"/>
    </location>
</feature>
<dbReference type="PANTHER" id="PTHR42878:SF14">
    <property type="entry name" value="OSMOLARITY TWO-COMPONENT SYSTEM PROTEIN SSK1"/>
    <property type="match status" value="1"/>
</dbReference>
<dbReference type="Proteomes" id="UP000622890">
    <property type="component" value="Unassembled WGS sequence"/>
</dbReference>
<dbReference type="InterPro" id="IPR003594">
    <property type="entry name" value="HATPase_dom"/>
</dbReference>
<feature type="transmembrane region" description="Helical" evidence="5">
    <location>
        <begin position="79"/>
        <end position="100"/>
    </location>
</feature>
<name>A0A934T110_9BURK</name>
<proteinExistence type="predicted"/>
<comment type="caution">
    <text evidence="7">The sequence shown here is derived from an EMBL/GenBank/DDBJ whole genome shotgun (WGS) entry which is preliminary data.</text>
</comment>
<organism evidence="7 8">
    <name type="scientific">Noviherbaspirillum pedocola</name>
    <dbReference type="NCBI Taxonomy" id="2801341"/>
    <lineage>
        <taxon>Bacteria</taxon>
        <taxon>Pseudomonadati</taxon>
        <taxon>Pseudomonadota</taxon>
        <taxon>Betaproteobacteria</taxon>
        <taxon>Burkholderiales</taxon>
        <taxon>Oxalobacteraceae</taxon>
        <taxon>Noviherbaspirillum</taxon>
    </lineage>
</organism>
<evidence type="ECO:0000313" key="8">
    <source>
        <dbReference type="Proteomes" id="UP000622890"/>
    </source>
</evidence>
<accession>A0A934T110</accession>
<feature type="transmembrane region" description="Helical" evidence="5">
    <location>
        <begin position="112"/>
        <end position="129"/>
    </location>
</feature>
<evidence type="ECO:0000256" key="3">
    <source>
        <dbReference type="ARBA" id="ARBA00022679"/>
    </source>
</evidence>
<evidence type="ECO:0000259" key="6">
    <source>
        <dbReference type="PROSITE" id="PS50109"/>
    </source>
</evidence>
<feature type="transmembrane region" description="Helical" evidence="5">
    <location>
        <begin position="41"/>
        <end position="72"/>
    </location>
</feature>
<keyword evidence="4 7" id="KW-0418">Kinase</keyword>
<dbReference type="GO" id="GO:0000156">
    <property type="term" value="F:phosphorelay response regulator activity"/>
    <property type="evidence" value="ECO:0007669"/>
    <property type="project" value="TreeGrafter"/>
</dbReference>
<evidence type="ECO:0000256" key="2">
    <source>
        <dbReference type="ARBA" id="ARBA00012438"/>
    </source>
</evidence>
<keyword evidence="5" id="KW-0812">Transmembrane</keyword>
<comment type="catalytic activity">
    <reaction evidence="1">
        <text>ATP + protein L-histidine = ADP + protein N-phospho-L-histidine.</text>
        <dbReference type="EC" id="2.7.13.3"/>
    </reaction>
</comment>
<evidence type="ECO:0000313" key="7">
    <source>
        <dbReference type="EMBL" id="MBK4738756.1"/>
    </source>
</evidence>
<protein>
    <recommendedName>
        <fullName evidence="2">histidine kinase</fullName>
        <ecNumber evidence="2">2.7.13.3</ecNumber>
    </recommendedName>
</protein>
<evidence type="ECO:0000256" key="1">
    <source>
        <dbReference type="ARBA" id="ARBA00000085"/>
    </source>
</evidence>
<dbReference type="AlphaFoldDB" id="A0A934T110"/>
<dbReference type="GO" id="GO:0004673">
    <property type="term" value="F:protein histidine kinase activity"/>
    <property type="evidence" value="ECO:0007669"/>
    <property type="project" value="UniProtKB-EC"/>
</dbReference>
<keyword evidence="8" id="KW-1185">Reference proteome</keyword>
<sequence length="400" mass="44424">MLLRFAVAGLAAVILALMYTQRGTRYVNWLLFGWTPVPQTMLAYMIICTGGAASPYSQGLIFCIVIVTLFPLLSFRQSLILVCYTLAIYIASLFLGKMYFPPSAYHPPVTSWMHVVTMIVVCGFARVLLDSSFKELVNYEHDLSDKLDEFERQHNDLAHHKALAFHEEKMQSLSSVVSSILHQINHPASTALLALDSAMRKAQTHAPDLVQPLMDVHAALTKINTVSSTWRRLTPQRDANLEEMTKVEDVGRLVWMALQLLADKSSGIAVDMHIEPDSYVRCDQAALVNVLQYIIENAIDAVRRSDSHDQRIWISASHVDGAVNIEIMDNGAGIPPQLQAEIFLPFFSTDASGKRLGLGLSTAYTEITRHGGTITVSSIPDAKTTFTIRLPHATRDFVKA</sequence>
<dbReference type="EC" id="2.7.13.3" evidence="2"/>
<dbReference type="SMART" id="SM00387">
    <property type="entry name" value="HATPase_c"/>
    <property type="match status" value="1"/>
</dbReference>
<dbReference type="InterPro" id="IPR050351">
    <property type="entry name" value="BphY/WalK/GraS-like"/>
</dbReference>
<dbReference type="InterPro" id="IPR036890">
    <property type="entry name" value="HATPase_C_sf"/>
</dbReference>
<evidence type="ECO:0000256" key="4">
    <source>
        <dbReference type="ARBA" id="ARBA00022777"/>
    </source>
</evidence>